<evidence type="ECO:0008006" key="2">
    <source>
        <dbReference type="Google" id="ProtNLM"/>
    </source>
</evidence>
<dbReference type="EMBL" id="LAZR01000579">
    <property type="protein sequence ID" value="KKN63792.1"/>
    <property type="molecule type" value="Genomic_DNA"/>
</dbReference>
<evidence type="ECO:0000313" key="1">
    <source>
        <dbReference type="EMBL" id="KKN63792.1"/>
    </source>
</evidence>
<organism evidence="1">
    <name type="scientific">marine sediment metagenome</name>
    <dbReference type="NCBI Taxonomy" id="412755"/>
    <lineage>
        <taxon>unclassified sequences</taxon>
        <taxon>metagenomes</taxon>
        <taxon>ecological metagenomes</taxon>
    </lineage>
</organism>
<name>A0A0F9SN83_9ZZZZ</name>
<proteinExistence type="predicted"/>
<dbReference type="Pfam" id="PF13181">
    <property type="entry name" value="TPR_8"/>
    <property type="match status" value="1"/>
</dbReference>
<sequence length="370" mass="43059">MSKKKVDSLKKKVEKLYKKGKFYEALALIEDFLKISPDFIEAMNLKAQIFFNLKKYEEFFQTSFNMNLLSLQKDGDIPSEINSPDSWIEAATNLINSGNYDRGLLYITQAAYKSPIVNRDGLSSMTHHENAKIYYQNAYILFKMQDKYDLAKSFFEKANKLDPGLIIPHEIKEIYNDYLLNRSGKGVSLMCPLDMTNLRVIVPYKDKILVSTFGLASAQEFKGNERRSYSWNTHILISNYGLFFNGSKPVCNQAEIHVPWPFIDYKEGTGRFTISPEAYGLRLRLVLRASGDLEVNSRKGPKFQYIDEMNINSLIRLRNSEMIGRIIENLKTLETLPNCRNYLNHYEKVPRDLYKMVKKEAKSRRKKFLY</sequence>
<comment type="caution">
    <text evidence="1">The sequence shown here is derived from an EMBL/GenBank/DDBJ whole genome shotgun (WGS) entry which is preliminary data.</text>
</comment>
<dbReference type="InterPro" id="IPR011990">
    <property type="entry name" value="TPR-like_helical_dom_sf"/>
</dbReference>
<gene>
    <name evidence="1" type="ORF">LCGC14_0498310</name>
</gene>
<reference evidence="1" key="1">
    <citation type="journal article" date="2015" name="Nature">
        <title>Complex archaea that bridge the gap between prokaryotes and eukaryotes.</title>
        <authorList>
            <person name="Spang A."/>
            <person name="Saw J.H."/>
            <person name="Jorgensen S.L."/>
            <person name="Zaremba-Niedzwiedzka K."/>
            <person name="Martijn J."/>
            <person name="Lind A.E."/>
            <person name="van Eijk R."/>
            <person name="Schleper C."/>
            <person name="Guy L."/>
            <person name="Ettema T.J."/>
        </authorList>
    </citation>
    <scope>NUCLEOTIDE SEQUENCE</scope>
</reference>
<dbReference type="SUPFAM" id="SSF48452">
    <property type="entry name" value="TPR-like"/>
    <property type="match status" value="1"/>
</dbReference>
<dbReference type="AlphaFoldDB" id="A0A0F9SN83"/>
<dbReference type="InterPro" id="IPR019734">
    <property type="entry name" value="TPR_rpt"/>
</dbReference>
<protein>
    <recommendedName>
        <fullName evidence="2">Tetratricopeptide repeat protein</fullName>
    </recommendedName>
</protein>
<dbReference type="Gene3D" id="1.25.40.10">
    <property type="entry name" value="Tetratricopeptide repeat domain"/>
    <property type="match status" value="2"/>
</dbReference>
<accession>A0A0F9SN83</accession>